<keyword evidence="2" id="KW-1185">Reference proteome</keyword>
<gene>
    <name evidence="1" type="ORF">SAMN04488002_0257</name>
</gene>
<evidence type="ECO:0000313" key="2">
    <source>
        <dbReference type="Proteomes" id="UP000199658"/>
    </source>
</evidence>
<dbReference type="STRING" id="670154.SAMN04488002_0257"/>
<name>A0A1I6FTF5_9RHOB</name>
<organism evidence="1 2">
    <name type="scientific">Litoreibacter janthinus</name>
    <dbReference type="NCBI Taxonomy" id="670154"/>
    <lineage>
        <taxon>Bacteria</taxon>
        <taxon>Pseudomonadati</taxon>
        <taxon>Pseudomonadota</taxon>
        <taxon>Alphaproteobacteria</taxon>
        <taxon>Rhodobacterales</taxon>
        <taxon>Roseobacteraceae</taxon>
        <taxon>Litoreibacter</taxon>
    </lineage>
</organism>
<dbReference type="AlphaFoldDB" id="A0A1I6FTF5"/>
<dbReference type="PROSITE" id="PS51257">
    <property type="entry name" value="PROKAR_LIPOPROTEIN"/>
    <property type="match status" value="1"/>
</dbReference>
<proteinExistence type="predicted"/>
<accession>A0A1I6FTF5</accession>
<reference evidence="2" key="1">
    <citation type="submission" date="2016-10" db="EMBL/GenBank/DDBJ databases">
        <authorList>
            <person name="Varghese N."/>
            <person name="Submissions S."/>
        </authorList>
    </citation>
    <scope>NUCLEOTIDE SEQUENCE [LARGE SCALE GENOMIC DNA]</scope>
    <source>
        <strain evidence="2">DSM 26921</strain>
    </source>
</reference>
<dbReference type="Proteomes" id="UP000199658">
    <property type="component" value="Unassembled WGS sequence"/>
</dbReference>
<dbReference type="OrthoDB" id="7690651at2"/>
<evidence type="ECO:0000313" key="1">
    <source>
        <dbReference type="EMBL" id="SFR33077.1"/>
    </source>
</evidence>
<dbReference type="RefSeq" id="WP_139229769.1">
    <property type="nucleotide sequence ID" value="NZ_FOYO01000001.1"/>
</dbReference>
<protein>
    <submittedName>
        <fullName evidence="1">Uncharacterized protein</fullName>
    </submittedName>
</protein>
<sequence length="50" mass="5190">MKYTITLVAAALMLAACGIDGEPSTPEPAAKSKTGISITGRAEVGVRKKW</sequence>
<dbReference type="EMBL" id="FOYO01000001">
    <property type="protein sequence ID" value="SFR33077.1"/>
    <property type="molecule type" value="Genomic_DNA"/>
</dbReference>